<dbReference type="Pfam" id="PF14622">
    <property type="entry name" value="Ribonucleas_3_3"/>
    <property type="match status" value="1"/>
</dbReference>
<dbReference type="RefSeq" id="WP_014791019.1">
    <property type="nucleotide sequence ID" value="NC_018016.1"/>
</dbReference>
<dbReference type="Gene3D" id="1.10.1520.10">
    <property type="entry name" value="Ribonuclease III domain"/>
    <property type="match status" value="1"/>
</dbReference>
<dbReference type="GO" id="GO:0008033">
    <property type="term" value="P:tRNA processing"/>
    <property type="evidence" value="ECO:0007669"/>
    <property type="project" value="UniProtKB-KW"/>
</dbReference>
<dbReference type="STRING" id="867902.Ornrh_1272"/>
<dbReference type="Pfam" id="PF00035">
    <property type="entry name" value="dsrm"/>
    <property type="match status" value="1"/>
</dbReference>
<dbReference type="InterPro" id="IPR011907">
    <property type="entry name" value="RNase_III"/>
</dbReference>
<comment type="subunit">
    <text evidence="11">Homodimer.</text>
</comment>
<dbReference type="NCBIfam" id="TIGR02191">
    <property type="entry name" value="RNaseIII"/>
    <property type="match status" value="1"/>
</dbReference>
<keyword evidence="3 11" id="KW-0507">mRNA processing</keyword>
<keyword evidence="11" id="KW-0699">rRNA-binding</keyword>
<keyword evidence="5 11" id="KW-0479">Metal-binding</keyword>
<dbReference type="InterPro" id="IPR000999">
    <property type="entry name" value="RNase_III_dom"/>
</dbReference>
<feature type="domain" description="DRBM" evidence="12">
    <location>
        <begin position="178"/>
        <end position="246"/>
    </location>
</feature>
<dbReference type="eggNOG" id="COG0571">
    <property type="taxonomic scope" value="Bacteria"/>
</dbReference>
<dbReference type="SMART" id="SM00358">
    <property type="entry name" value="DSRM"/>
    <property type="match status" value="1"/>
</dbReference>
<dbReference type="CDD" id="cd00593">
    <property type="entry name" value="RIBOc"/>
    <property type="match status" value="1"/>
</dbReference>
<dbReference type="SMART" id="SM00535">
    <property type="entry name" value="RIBOc"/>
    <property type="match status" value="1"/>
</dbReference>
<evidence type="ECO:0000313" key="14">
    <source>
        <dbReference type="EMBL" id="AFL97454.1"/>
    </source>
</evidence>
<dbReference type="KEGG" id="orh:Ornrh_1272"/>
<proteinExistence type="inferred from homology"/>
<keyword evidence="11" id="KW-0698">rRNA processing</keyword>
<keyword evidence="15" id="KW-1185">Reference proteome</keyword>
<dbReference type="EMBL" id="CP003283">
    <property type="protein sequence ID" value="AFL97454.1"/>
    <property type="molecule type" value="Genomic_DNA"/>
</dbReference>
<evidence type="ECO:0000256" key="10">
    <source>
        <dbReference type="ARBA" id="ARBA00049596"/>
    </source>
</evidence>
<gene>
    <name evidence="11" type="primary">rnc</name>
    <name evidence="14" type="ordered locus">Ornrh_1272</name>
</gene>
<reference evidence="14 15" key="1">
    <citation type="submission" date="2012-06" db="EMBL/GenBank/DDBJ databases">
        <title>The complete genome of Ornithobacterium rhinotracheale DSM 15997.</title>
        <authorList>
            <consortium name="US DOE Joint Genome Institute (JGI-PGF)"/>
            <person name="Lucas S."/>
            <person name="Copeland A."/>
            <person name="Lapidus A."/>
            <person name="Goodwin L."/>
            <person name="Pitluck S."/>
            <person name="Peters L."/>
            <person name="Mikhailova N."/>
            <person name="Teshima H."/>
            <person name="Kyrpides N."/>
            <person name="Mavromatis K."/>
            <person name="Pagani I."/>
            <person name="Ivanova N."/>
            <person name="Ovchinnikova G."/>
            <person name="Zeytun A."/>
            <person name="Detter J.C."/>
            <person name="Han C."/>
            <person name="Land M."/>
            <person name="Hauser L."/>
            <person name="Markowitz V."/>
            <person name="Cheng J.-F."/>
            <person name="Hugenholtz P."/>
            <person name="Woyke T."/>
            <person name="Wu D."/>
            <person name="Lang E."/>
            <person name="Kopitz M."/>
            <person name="Brambilla E."/>
            <person name="Klenk H.-P."/>
            <person name="Eisen J.A."/>
        </authorList>
    </citation>
    <scope>NUCLEOTIDE SEQUENCE [LARGE SCALE GENOMIC DNA]</scope>
    <source>
        <strain evidence="15">ATCC 51463 / DSM 15997 / CCUG 23171 / LMG 9086</strain>
    </source>
</reference>
<dbReference type="InterPro" id="IPR014720">
    <property type="entry name" value="dsRBD_dom"/>
</dbReference>
<dbReference type="AlphaFoldDB" id="I4A0H0"/>
<evidence type="ECO:0000259" key="13">
    <source>
        <dbReference type="PROSITE" id="PS50142"/>
    </source>
</evidence>
<sequence length="253" mass="28954">MFLQNFWKKAFSSPKKSENKTDLPQKLLELLGFSPKNSSLFIEALTPRSAQLRSAEGEAFNYERLEFLGDAMLSAIIAEYLFVNAPNQKEGYLTKMRAKIVSRKHLNQIGNDMGLLSLIDSDLKKKVTLGANVCGDMFESLVGAIYEDQGYEVTKNFIYKSVITPYVDLENLENRISSYKSLMLEWCQKNKFKLRFDTQEENNAEEVKVFVSVLYLDEKEIAKGRATSKKKAEEKAAKRAYFNFQKEISAQCL</sequence>
<dbReference type="GO" id="GO:0006364">
    <property type="term" value="P:rRNA processing"/>
    <property type="evidence" value="ECO:0007669"/>
    <property type="project" value="UniProtKB-UniRule"/>
</dbReference>
<evidence type="ECO:0000256" key="7">
    <source>
        <dbReference type="ARBA" id="ARBA00022801"/>
    </source>
</evidence>
<comment type="function">
    <text evidence="10 11">Digests double-stranded RNA. Involved in the processing of primary rRNA transcript to yield the immediate precursors to the large and small rRNAs (23S and 16S). Processes some mRNAs, and tRNAs when they are encoded in the rRNA operon. Processes pre-crRNA and tracrRNA of type II CRISPR loci if present in the organism.</text>
</comment>
<dbReference type="SUPFAM" id="SSF69065">
    <property type="entry name" value="RNase III domain-like"/>
    <property type="match status" value="1"/>
</dbReference>
<dbReference type="SUPFAM" id="SSF54768">
    <property type="entry name" value="dsRNA-binding domain-like"/>
    <property type="match status" value="1"/>
</dbReference>
<comment type="catalytic activity">
    <reaction evidence="1 11">
        <text>Endonucleolytic cleavage to 5'-phosphomonoester.</text>
        <dbReference type="EC" id="3.1.26.3"/>
    </reaction>
</comment>
<feature type="binding site" evidence="11">
    <location>
        <position position="66"/>
    </location>
    <ligand>
        <name>Mg(2+)</name>
        <dbReference type="ChEBI" id="CHEBI:18420"/>
    </ligand>
</feature>
<comment type="similarity">
    <text evidence="2">Belongs to the ribonuclease III family.</text>
</comment>
<name>I4A0H0_ORNRL</name>
<organism evidence="14 15">
    <name type="scientific">Ornithobacterium rhinotracheale (strain ATCC 51463 / DSM 15997 / CCUG 23171 / CIP 104009 / LMG 9086)</name>
    <dbReference type="NCBI Taxonomy" id="867902"/>
    <lineage>
        <taxon>Bacteria</taxon>
        <taxon>Pseudomonadati</taxon>
        <taxon>Bacteroidota</taxon>
        <taxon>Flavobacteriia</taxon>
        <taxon>Flavobacteriales</taxon>
        <taxon>Weeksellaceae</taxon>
        <taxon>Ornithobacterium</taxon>
    </lineage>
</organism>
<evidence type="ECO:0000313" key="15">
    <source>
        <dbReference type="Proteomes" id="UP000006051"/>
    </source>
</evidence>
<keyword evidence="11" id="KW-0819">tRNA processing</keyword>
<protein>
    <recommendedName>
        <fullName evidence="11">Ribonuclease 3</fullName>
        <ecNumber evidence="11">3.1.26.3</ecNumber>
    </recommendedName>
    <alternativeName>
        <fullName evidence="11">Ribonuclease III</fullName>
        <shortName evidence="11">RNase III</shortName>
    </alternativeName>
</protein>
<dbReference type="PATRIC" id="fig|867902.3.peg.1248"/>
<evidence type="ECO:0000256" key="4">
    <source>
        <dbReference type="ARBA" id="ARBA00022722"/>
    </source>
</evidence>
<dbReference type="GO" id="GO:0046872">
    <property type="term" value="F:metal ion binding"/>
    <property type="evidence" value="ECO:0007669"/>
    <property type="project" value="UniProtKB-KW"/>
</dbReference>
<dbReference type="HOGENOM" id="CLU_000907_1_0_10"/>
<dbReference type="Proteomes" id="UP000006051">
    <property type="component" value="Chromosome"/>
</dbReference>
<comment type="subcellular location">
    <subcellularLocation>
        <location evidence="11">Cytoplasm</location>
    </subcellularLocation>
</comment>
<evidence type="ECO:0000256" key="1">
    <source>
        <dbReference type="ARBA" id="ARBA00000109"/>
    </source>
</evidence>
<keyword evidence="9 11" id="KW-0694">RNA-binding</keyword>
<keyword evidence="6 11" id="KW-0255">Endonuclease</keyword>
<feature type="domain" description="RNase III" evidence="13">
    <location>
        <begin position="24"/>
        <end position="150"/>
    </location>
</feature>
<dbReference type="GO" id="GO:0006397">
    <property type="term" value="P:mRNA processing"/>
    <property type="evidence" value="ECO:0007669"/>
    <property type="project" value="UniProtKB-UniRule"/>
</dbReference>
<evidence type="ECO:0000256" key="6">
    <source>
        <dbReference type="ARBA" id="ARBA00022759"/>
    </source>
</evidence>
<dbReference type="GeneID" id="97257932"/>
<dbReference type="EC" id="3.1.26.3" evidence="11"/>
<keyword evidence="8 11" id="KW-0460">Magnesium</keyword>
<comment type="cofactor">
    <cofactor evidence="11">
        <name>Mg(2+)</name>
        <dbReference type="ChEBI" id="CHEBI:18420"/>
    </cofactor>
</comment>
<evidence type="ECO:0000256" key="8">
    <source>
        <dbReference type="ARBA" id="ARBA00022842"/>
    </source>
</evidence>
<evidence type="ECO:0000256" key="3">
    <source>
        <dbReference type="ARBA" id="ARBA00022664"/>
    </source>
</evidence>
<evidence type="ECO:0000256" key="9">
    <source>
        <dbReference type="ARBA" id="ARBA00022884"/>
    </source>
</evidence>
<accession>I4A0H0</accession>
<dbReference type="GeneID" id="71568928"/>
<dbReference type="Gene3D" id="3.30.160.20">
    <property type="match status" value="1"/>
</dbReference>
<dbReference type="GO" id="GO:0005737">
    <property type="term" value="C:cytoplasm"/>
    <property type="evidence" value="ECO:0007669"/>
    <property type="project" value="UniProtKB-SubCell"/>
</dbReference>
<dbReference type="GO" id="GO:0019843">
    <property type="term" value="F:rRNA binding"/>
    <property type="evidence" value="ECO:0007669"/>
    <property type="project" value="UniProtKB-KW"/>
</dbReference>
<dbReference type="PANTHER" id="PTHR14950">
    <property type="entry name" value="DICER-RELATED"/>
    <property type="match status" value="1"/>
</dbReference>
<dbReference type="PANTHER" id="PTHR14950:SF37">
    <property type="entry name" value="ENDORIBONUCLEASE DICER"/>
    <property type="match status" value="1"/>
</dbReference>
<evidence type="ECO:0000256" key="2">
    <source>
        <dbReference type="ARBA" id="ARBA00010183"/>
    </source>
</evidence>
<dbReference type="PROSITE" id="PS50137">
    <property type="entry name" value="DS_RBD"/>
    <property type="match status" value="1"/>
</dbReference>
<dbReference type="PROSITE" id="PS50142">
    <property type="entry name" value="RNASE_3_2"/>
    <property type="match status" value="1"/>
</dbReference>
<keyword evidence="7 11" id="KW-0378">Hydrolase</keyword>
<evidence type="ECO:0000256" key="11">
    <source>
        <dbReference type="HAMAP-Rule" id="MF_00104"/>
    </source>
</evidence>
<dbReference type="PROSITE" id="PS00517">
    <property type="entry name" value="RNASE_3_1"/>
    <property type="match status" value="1"/>
</dbReference>
<dbReference type="InterPro" id="IPR036389">
    <property type="entry name" value="RNase_III_sf"/>
</dbReference>
<dbReference type="HAMAP" id="MF_00104">
    <property type="entry name" value="RNase_III"/>
    <property type="match status" value="1"/>
</dbReference>
<keyword evidence="11" id="KW-0963">Cytoplasm</keyword>
<feature type="binding site" evidence="11">
    <location>
        <position position="136"/>
    </location>
    <ligand>
        <name>Mg(2+)</name>
        <dbReference type="ChEBI" id="CHEBI:18420"/>
    </ligand>
</feature>
<evidence type="ECO:0000259" key="12">
    <source>
        <dbReference type="PROSITE" id="PS50137"/>
    </source>
</evidence>
<evidence type="ECO:0000256" key="5">
    <source>
        <dbReference type="ARBA" id="ARBA00022723"/>
    </source>
</evidence>
<keyword evidence="4 11" id="KW-0540">Nuclease</keyword>
<feature type="active site" evidence="11">
    <location>
        <position position="70"/>
    </location>
</feature>
<feature type="binding site" evidence="11">
    <location>
        <position position="139"/>
    </location>
    <ligand>
        <name>Mg(2+)</name>
        <dbReference type="ChEBI" id="CHEBI:18420"/>
    </ligand>
</feature>
<dbReference type="GO" id="GO:0004525">
    <property type="term" value="F:ribonuclease III activity"/>
    <property type="evidence" value="ECO:0007669"/>
    <property type="project" value="UniProtKB-UniRule"/>
</dbReference>
<feature type="active site" evidence="11">
    <location>
        <position position="139"/>
    </location>
</feature>